<dbReference type="EMBL" id="FO203431">
    <property type="protein sequence ID" value="CCH87433.1"/>
    <property type="molecule type" value="Genomic_DNA"/>
</dbReference>
<dbReference type="PANTHER" id="PTHR42733">
    <property type="entry name" value="DJ-1 PROTEIN"/>
    <property type="match status" value="1"/>
</dbReference>
<comment type="similarity">
    <text evidence="1">Belongs to the peptidase C56 family.</text>
</comment>
<keyword evidence="4" id="KW-1185">Reference proteome</keyword>
<dbReference type="STRING" id="477641.MODMU_1998"/>
<dbReference type="Pfam" id="PF01965">
    <property type="entry name" value="DJ-1_PfpI"/>
    <property type="match status" value="1"/>
</dbReference>
<dbReference type="MEROPS" id="C56.001"/>
<sequence length="253" mass="26753">MPTRRRLKGRRIAVLAADGFEKVELVVPVRALEAAGARVDVVSLRRGRIRGVNLHMPASRVRVDATVDDADPGDYDGLLLPGGFINPDLLRQSAPARAFVSAFAARGKPIATLCHGPWVLASAGLVDGRTLTSWPGIRDDLVNAGATWLDQELVRDGNLTTSRGPQDMAAFVPGMLDTFAGTSPEPVTAAPTRASDGQRDAPVGWAIAALRWSPKPSAAALVGIGLTAAVQRALRAPAPRSRRTRRGGLGLLR</sequence>
<dbReference type="HOGENOM" id="CLU_000445_44_4_11"/>
<dbReference type="NCBIfam" id="TIGR01382">
    <property type="entry name" value="PfpI"/>
    <property type="match status" value="1"/>
</dbReference>
<dbReference type="PROSITE" id="PS51276">
    <property type="entry name" value="PEPTIDASE_C56_PFPI"/>
    <property type="match status" value="1"/>
</dbReference>
<evidence type="ECO:0000313" key="4">
    <source>
        <dbReference type="Proteomes" id="UP000006461"/>
    </source>
</evidence>
<dbReference type="GO" id="GO:0006508">
    <property type="term" value="P:proteolysis"/>
    <property type="evidence" value="ECO:0007669"/>
    <property type="project" value="UniProtKB-KW"/>
</dbReference>
<dbReference type="eggNOG" id="COG0693">
    <property type="taxonomic scope" value="Bacteria"/>
</dbReference>
<dbReference type="AlphaFoldDB" id="I4EVM0"/>
<dbReference type="InterPro" id="IPR029062">
    <property type="entry name" value="Class_I_gatase-like"/>
</dbReference>
<dbReference type="Proteomes" id="UP000006461">
    <property type="component" value="Chromosome"/>
</dbReference>
<dbReference type="GO" id="GO:0008233">
    <property type="term" value="F:peptidase activity"/>
    <property type="evidence" value="ECO:0007669"/>
    <property type="project" value="UniProtKB-KW"/>
</dbReference>
<dbReference type="Gene3D" id="3.40.50.880">
    <property type="match status" value="1"/>
</dbReference>
<dbReference type="InterPro" id="IPR006286">
    <property type="entry name" value="C56_PfpI-like"/>
</dbReference>
<dbReference type="CDD" id="cd03134">
    <property type="entry name" value="GATase1_PfpI_like"/>
    <property type="match status" value="1"/>
</dbReference>
<accession>I4EVM0</accession>
<evidence type="ECO:0000313" key="3">
    <source>
        <dbReference type="EMBL" id="CCH87433.1"/>
    </source>
</evidence>
<name>I4EVM0_MODI5</name>
<proteinExistence type="inferred from homology"/>
<dbReference type="PANTHER" id="PTHR42733:SF12">
    <property type="entry name" value="PROTEINASE"/>
    <property type="match status" value="1"/>
</dbReference>
<dbReference type="OMA" id="FKHVDKG"/>
<keyword evidence="3" id="KW-0645">Protease</keyword>
<evidence type="ECO:0000259" key="2">
    <source>
        <dbReference type="Pfam" id="PF01965"/>
    </source>
</evidence>
<organism evidence="3 4">
    <name type="scientific">Modestobacter italicus (strain DSM 44449 / CECT 9708 / BC 501)</name>
    <dbReference type="NCBI Taxonomy" id="2732864"/>
    <lineage>
        <taxon>Bacteria</taxon>
        <taxon>Bacillati</taxon>
        <taxon>Actinomycetota</taxon>
        <taxon>Actinomycetes</taxon>
        <taxon>Geodermatophilales</taxon>
        <taxon>Geodermatophilaceae</taxon>
        <taxon>Modestobacter</taxon>
    </lineage>
</organism>
<reference evidence="3 4" key="1">
    <citation type="journal article" date="2012" name="J. Bacteriol.">
        <title>Genome Sequence of Radiation-Resistant Modestobacter marinus Strain BC501, a Representative Actinobacterium That Thrives on Calcareous Stone Surfaces.</title>
        <authorList>
            <person name="Normand P."/>
            <person name="Gury J."/>
            <person name="Pujic P."/>
            <person name="Chouaia B."/>
            <person name="Crotti E."/>
            <person name="Brusetti L."/>
            <person name="Daffonchio D."/>
            <person name="Vacherie B."/>
            <person name="Barbe V."/>
            <person name="Medigue C."/>
            <person name="Calteau A."/>
            <person name="Ghodhbane-Gtari F."/>
            <person name="Essoussi I."/>
            <person name="Nouioui I."/>
            <person name="Abbassi-Ghozzi I."/>
            <person name="Gtari M."/>
        </authorList>
    </citation>
    <scope>NUCLEOTIDE SEQUENCE [LARGE SCALE GENOMIC DNA]</scope>
    <source>
        <strain evidence="4">BC 501</strain>
    </source>
</reference>
<dbReference type="KEGG" id="mmar:MODMU_1998"/>
<dbReference type="SUPFAM" id="SSF52317">
    <property type="entry name" value="Class I glutamine amidotransferase-like"/>
    <property type="match status" value="1"/>
</dbReference>
<gene>
    <name evidence="3" type="ordered locus">MODMU_1998</name>
</gene>
<protein>
    <submittedName>
        <fullName evidence="3">Intracellular protease, PfpI family</fullName>
    </submittedName>
</protein>
<keyword evidence="3" id="KW-0378">Hydrolase</keyword>
<evidence type="ECO:0000256" key="1">
    <source>
        <dbReference type="ARBA" id="ARBA00008542"/>
    </source>
</evidence>
<feature type="domain" description="DJ-1/PfpI" evidence="2">
    <location>
        <begin position="10"/>
        <end position="172"/>
    </location>
</feature>
<dbReference type="PATRIC" id="fig|477641.3.peg.1889"/>
<dbReference type="OrthoDB" id="9792284at2"/>
<dbReference type="InterPro" id="IPR002818">
    <property type="entry name" value="DJ-1/PfpI"/>
</dbReference>